<protein>
    <submittedName>
        <fullName evidence="1">Uncharacterized protein</fullName>
    </submittedName>
</protein>
<sequence>MSEKIVNKKTTKLSQGGFSYNIALKALLNHIIASFDEVC</sequence>
<evidence type="ECO:0000313" key="2">
    <source>
        <dbReference type="Proteomes" id="UP000295714"/>
    </source>
</evidence>
<name>A0A4R1KVJ2_9FLAO</name>
<reference evidence="1 2" key="1">
    <citation type="journal article" date="2015" name="Stand. Genomic Sci.">
        <title>Genomic Encyclopedia of Bacterial and Archaeal Type Strains, Phase III: the genomes of soil and plant-associated and newly described type strains.</title>
        <authorList>
            <person name="Whitman W.B."/>
            <person name="Woyke T."/>
            <person name="Klenk H.P."/>
            <person name="Zhou Y."/>
            <person name="Lilburn T.G."/>
            <person name="Beck B.J."/>
            <person name="De Vos P."/>
            <person name="Vandamme P."/>
            <person name="Eisen J.A."/>
            <person name="Garrity G."/>
            <person name="Hugenholtz P."/>
            <person name="Kyrpides N.C."/>
        </authorList>
    </citation>
    <scope>NUCLEOTIDE SEQUENCE [LARGE SCALE GENOMIC DNA]</scope>
    <source>
        <strain evidence="1 2">CECT 8445</strain>
    </source>
</reference>
<dbReference type="Proteomes" id="UP000295714">
    <property type="component" value="Unassembled WGS sequence"/>
</dbReference>
<dbReference type="EMBL" id="SMGI01000001">
    <property type="protein sequence ID" value="TCK68723.1"/>
    <property type="molecule type" value="Genomic_DNA"/>
</dbReference>
<comment type="caution">
    <text evidence="1">The sequence shown here is derived from an EMBL/GenBank/DDBJ whole genome shotgun (WGS) entry which is preliminary data.</text>
</comment>
<gene>
    <name evidence="1" type="ORF">DFQ05_0233</name>
</gene>
<keyword evidence="2" id="KW-1185">Reference proteome</keyword>
<organism evidence="1 2">
    <name type="scientific">Winogradskyella wandonensis</name>
    <dbReference type="NCBI Taxonomy" id="1442586"/>
    <lineage>
        <taxon>Bacteria</taxon>
        <taxon>Pseudomonadati</taxon>
        <taxon>Bacteroidota</taxon>
        <taxon>Flavobacteriia</taxon>
        <taxon>Flavobacteriales</taxon>
        <taxon>Flavobacteriaceae</taxon>
        <taxon>Winogradskyella</taxon>
    </lineage>
</organism>
<accession>A0A4R1KVJ2</accession>
<evidence type="ECO:0000313" key="1">
    <source>
        <dbReference type="EMBL" id="TCK68723.1"/>
    </source>
</evidence>
<proteinExistence type="predicted"/>
<dbReference type="AlphaFoldDB" id="A0A4R1KVJ2"/>